<protein>
    <submittedName>
        <fullName evidence="2">Uncharacterized protein</fullName>
    </submittedName>
</protein>
<reference evidence="2 3" key="1">
    <citation type="submission" date="2020-02" db="EMBL/GenBank/DDBJ databases">
        <authorList>
            <person name="Gao J."/>
            <person name="Sun J."/>
        </authorList>
    </citation>
    <scope>NUCLEOTIDE SEQUENCE [LARGE SCALE GENOMIC DNA]</scope>
    <source>
        <strain evidence="2 3">7124</strain>
    </source>
</reference>
<gene>
    <name evidence="2" type="ORF">G5B47_04775</name>
</gene>
<keyword evidence="3" id="KW-1185">Reference proteome</keyword>
<evidence type="ECO:0000313" key="2">
    <source>
        <dbReference type="EMBL" id="NGM81722.1"/>
    </source>
</evidence>
<accession>A0A6M1PH12</accession>
<dbReference type="EMBL" id="JAAKGU010000001">
    <property type="protein sequence ID" value="NGM81722.1"/>
    <property type="molecule type" value="Genomic_DNA"/>
</dbReference>
<feature type="region of interest" description="Disordered" evidence="1">
    <location>
        <begin position="1"/>
        <end position="20"/>
    </location>
</feature>
<evidence type="ECO:0000313" key="3">
    <source>
        <dbReference type="Proteomes" id="UP000480151"/>
    </source>
</evidence>
<evidence type="ECO:0000256" key="1">
    <source>
        <dbReference type="SAM" id="MobiDB-lite"/>
    </source>
</evidence>
<proteinExistence type="predicted"/>
<name>A0A6M1PH12_9BACL</name>
<comment type="caution">
    <text evidence="2">The sequence shown here is derived from an EMBL/GenBank/DDBJ whole genome shotgun (WGS) entry which is preliminary data.</text>
</comment>
<organism evidence="2 3">
    <name type="scientific">Paenibacillus apii</name>
    <dbReference type="NCBI Taxonomy" id="1850370"/>
    <lineage>
        <taxon>Bacteria</taxon>
        <taxon>Bacillati</taxon>
        <taxon>Bacillota</taxon>
        <taxon>Bacilli</taxon>
        <taxon>Bacillales</taxon>
        <taxon>Paenibacillaceae</taxon>
        <taxon>Paenibacillus</taxon>
    </lineage>
</organism>
<dbReference type="AlphaFoldDB" id="A0A6M1PH12"/>
<sequence>MLMKWINRQSPQHRKREKELVQASGRVTVTIARYKNMSEEIQAEIQRNRFAKYLVYDRGDHHAH</sequence>
<dbReference type="Proteomes" id="UP000480151">
    <property type="component" value="Unassembled WGS sequence"/>
</dbReference>